<evidence type="ECO:0008006" key="3">
    <source>
        <dbReference type="Google" id="ProtNLM"/>
    </source>
</evidence>
<feature type="chain" id="PRO_5005489338" description="RRM domain-containing protein" evidence="1">
    <location>
        <begin position="19"/>
        <end position="99"/>
    </location>
</feature>
<evidence type="ECO:0000313" key="2">
    <source>
        <dbReference type="EMBL" id="CDW47034.1"/>
    </source>
</evidence>
<feature type="signal peptide" evidence="1">
    <location>
        <begin position="1"/>
        <end position="18"/>
    </location>
</feature>
<proteinExistence type="predicted"/>
<dbReference type="AlphaFoldDB" id="A0A0K2V974"/>
<accession>A0A0K2V974</accession>
<protein>
    <recommendedName>
        <fullName evidence="3">RRM domain-containing protein</fullName>
    </recommendedName>
</protein>
<reference evidence="2" key="1">
    <citation type="submission" date="2014-05" db="EMBL/GenBank/DDBJ databases">
        <authorList>
            <person name="Chronopoulou M."/>
        </authorList>
    </citation>
    <scope>NUCLEOTIDE SEQUENCE</scope>
    <source>
        <tissue evidence="2">Whole organism</tissue>
    </source>
</reference>
<organism evidence="2">
    <name type="scientific">Lepeophtheirus salmonis</name>
    <name type="common">Salmon louse</name>
    <name type="synonym">Caligus salmonis</name>
    <dbReference type="NCBI Taxonomy" id="72036"/>
    <lineage>
        <taxon>Eukaryota</taxon>
        <taxon>Metazoa</taxon>
        <taxon>Ecdysozoa</taxon>
        <taxon>Arthropoda</taxon>
        <taxon>Crustacea</taxon>
        <taxon>Multicrustacea</taxon>
        <taxon>Hexanauplia</taxon>
        <taxon>Copepoda</taxon>
        <taxon>Siphonostomatoida</taxon>
        <taxon>Caligidae</taxon>
        <taxon>Lepeophtheirus</taxon>
    </lineage>
</organism>
<sequence>MNFVVNFLFAITIQSTSIHVCHQVSTERLFVNYSYVRERMLIKIQLLLLMGDWINLKEAVEYDKNLGRGFRFVDYGEQCDLGYEEEKANGGLVCMLVGD</sequence>
<keyword evidence="1" id="KW-0732">Signal</keyword>
<dbReference type="EMBL" id="HACA01029673">
    <property type="protein sequence ID" value="CDW47034.1"/>
    <property type="molecule type" value="Transcribed_RNA"/>
</dbReference>
<evidence type="ECO:0000256" key="1">
    <source>
        <dbReference type="SAM" id="SignalP"/>
    </source>
</evidence>
<name>A0A0K2V974_LEPSM</name>